<evidence type="ECO:0000259" key="9">
    <source>
        <dbReference type="PROSITE" id="PS51779"/>
    </source>
</evidence>
<keyword evidence="5 8" id="KW-1133">Transmembrane helix</keyword>
<keyword evidence="2" id="KW-1003">Cell membrane</keyword>
<evidence type="ECO:0000256" key="5">
    <source>
        <dbReference type="ARBA" id="ARBA00022989"/>
    </source>
</evidence>
<reference evidence="10 11" key="1">
    <citation type="journal article" date="2016" name="Nat. Commun.">
        <title>Thousands of microbial genomes shed light on interconnected biogeochemical processes in an aquifer system.</title>
        <authorList>
            <person name="Anantharaman K."/>
            <person name="Brown C.T."/>
            <person name="Hug L.A."/>
            <person name="Sharon I."/>
            <person name="Castelle C.J."/>
            <person name="Probst A.J."/>
            <person name="Thomas B.C."/>
            <person name="Singh A."/>
            <person name="Wilkins M.J."/>
            <person name="Karaoz U."/>
            <person name="Brodie E.L."/>
            <person name="Williams K.H."/>
            <person name="Hubbard S.S."/>
            <person name="Banfield J.F."/>
        </authorList>
    </citation>
    <scope>NUCLEOTIDE SEQUENCE [LARGE SCALE GENOMIC DNA]</scope>
</reference>
<feature type="transmembrane region" description="Helical" evidence="8">
    <location>
        <begin position="20"/>
        <end position="40"/>
    </location>
</feature>
<dbReference type="InterPro" id="IPR034746">
    <property type="entry name" value="POTRA"/>
</dbReference>
<dbReference type="EMBL" id="MHTA01000029">
    <property type="protein sequence ID" value="OHA53810.1"/>
    <property type="molecule type" value="Genomic_DNA"/>
</dbReference>
<dbReference type="GO" id="GO:0005886">
    <property type="term" value="C:plasma membrane"/>
    <property type="evidence" value="ECO:0007669"/>
    <property type="project" value="TreeGrafter"/>
</dbReference>
<evidence type="ECO:0000256" key="3">
    <source>
        <dbReference type="ARBA" id="ARBA00022618"/>
    </source>
</evidence>
<evidence type="ECO:0000256" key="1">
    <source>
        <dbReference type="ARBA" id="ARBA00004370"/>
    </source>
</evidence>
<dbReference type="PROSITE" id="PS51779">
    <property type="entry name" value="POTRA"/>
    <property type="match status" value="1"/>
</dbReference>
<dbReference type="Proteomes" id="UP000177649">
    <property type="component" value="Unassembled WGS sequence"/>
</dbReference>
<proteinExistence type="predicted"/>
<dbReference type="PANTHER" id="PTHR37820:SF1">
    <property type="entry name" value="CELL DIVISION PROTEIN FTSQ"/>
    <property type="match status" value="1"/>
</dbReference>
<evidence type="ECO:0000256" key="6">
    <source>
        <dbReference type="ARBA" id="ARBA00023136"/>
    </source>
</evidence>
<protein>
    <recommendedName>
        <fullName evidence="9">POTRA domain-containing protein</fullName>
    </recommendedName>
</protein>
<evidence type="ECO:0000313" key="10">
    <source>
        <dbReference type="EMBL" id="OHA53810.1"/>
    </source>
</evidence>
<name>A0A1G2PZR2_9BACT</name>
<accession>A0A1G2PZR2</accession>
<keyword evidence="3" id="KW-0132">Cell division</keyword>
<keyword evidence="7" id="KW-0131">Cell cycle</keyword>
<dbReference type="AlphaFoldDB" id="A0A1G2PZR2"/>
<comment type="subcellular location">
    <subcellularLocation>
        <location evidence="1">Membrane</location>
    </subcellularLocation>
</comment>
<dbReference type="PANTHER" id="PTHR37820">
    <property type="entry name" value="CELL DIVISION PROTEIN DIVIB"/>
    <property type="match status" value="1"/>
</dbReference>
<evidence type="ECO:0000256" key="7">
    <source>
        <dbReference type="ARBA" id="ARBA00023306"/>
    </source>
</evidence>
<gene>
    <name evidence="10" type="ORF">A2Z62_01895</name>
</gene>
<organism evidence="10 11">
    <name type="scientific">Candidatus Terrybacteria bacterium RIFCSPLOWO2_02_42_20</name>
    <dbReference type="NCBI Taxonomy" id="1802370"/>
    <lineage>
        <taxon>Bacteria</taxon>
        <taxon>Candidatus Terryibacteriota</taxon>
    </lineage>
</organism>
<dbReference type="STRING" id="1802370.A2Z62_01895"/>
<dbReference type="GO" id="GO:0051301">
    <property type="term" value="P:cell division"/>
    <property type="evidence" value="ECO:0007669"/>
    <property type="project" value="UniProtKB-KW"/>
</dbReference>
<dbReference type="InterPro" id="IPR050487">
    <property type="entry name" value="FtsQ_DivIB"/>
</dbReference>
<dbReference type="Pfam" id="PF08478">
    <property type="entry name" value="POTRA_1"/>
    <property type="match status" value="1"/>
</dbReference>
<keyword evidence="4 8" id="KW-0812">Transmembrane</keyword>
<sequence length="272" mass="30973">MARKDFLASSRKLRRKRLILKAIVVGVIFTAIFAGIVAFFRIPYLQVDKIEISGNNLINSDDLIKKIKTNLEGKYFGLFPKANIFLIPKDKILAELTEEFKRIKKISLDKKYFGVIAVKIEERSNAVLFCEKEDCAYVDENGFVFEKAPYFSGAVFLKIIEQRNSDSGGNAKAIDKYLGTSLIAESEFKTILEFAGLATKTGGGVSKVVLKKENIYEFYTQEGWKIILNDKNEPQSAYLNLITALDSNIKDKRPKLDYIDLRLGNKIYFKYK</sequence>
<evidence type="ECO:0000256" key="8">
    <source>
        <dbReference type="SAM" id="Phobius"/>
    </source>
</evidence>
<comment type="caution">
    <text evidence="10">The sequence shown here is derived from an EMBL/GenBank/DDBJ whole genome shotgun (WGS) entry which is preliminary data.</text>
</comment>
<feature type="domain" description="POTRA" evidence="9">
    <location>
        <begin position="45"/>
        <end position="123"/>
    </location>
</feature>
<evidence type="ECO:0000256" key="4">
    <source>
        <dbReference type="ARBA" id="ARBA00022692"/>
    </source>
</evidence>
<evidence type="ECO:0000256" key="2">
    <source>
        <dbReference type="ARBA" id="ARBA00022475"/>
    </source>
</evidence>
<evidence type="ECO:0000313" key="11">
    <source>
        <dbReference type="Proteomes" id="UP000177649"/>
    </source>
</evidence>
<dbReference type="InterPro" id="IPR013685">
    <property type="entry name" value="POTRA_FtsQ_type"/>
</dbReference>
<keyword evidence="6 8" id="KW-0472">Membrane</keyword>